<dbReference type="PANTHER" id="PTHR12147">
    <property type="entry name" value="METALLOPEPTIDASE M28 FAMILY MEMBER"/>
    <property type="match status" value="1"/>
</dbReference>
<keyword evidence="4" id="KW-0732">Signal</keyword>
<keyword evidence="5" id="KW-0378">Hydrolase</keyword>
<evidence type="ECO:0000256" key="5">
    <source>
        <dbReference type="ARBA" id="ARBA00022801"/>
    </source>
</evidence>
<dbReference type="GO" id="GO:0008235">
    <property type="term" value="F:metalloexopeptidase activity"/>
    <property type="evidence" value="ECO:0007669"/>
    <property type="project" value="InterPro"/>
</dbReference>
<organism evidence="8 9">
    <name type="scientific">Synoicihabitans lomoniglobus</name>
    <dbReference type="NCBI Taxonomy" id="2909285"/>
    <lineage>
        <taxon>Bacteria</taxon>
        <taxon>Pseudomonadati</taxon>
        <taxon>Verrucomicrobiota</taxon>
        <taxon>Opitutia</taxon>
        <taxon>Opitutales</taxon>
        <taxon>Opitutaceae</taxon>
        <taxon>Synoicihabitans</taxon>
    </lineage>
</organism>
<gene>
    <name evidence="8" type="ORF">PXH66_11525</name>
</gene>
<dbReference type="AlphaFoldDB" id="A0AAF0CSY9"/>
<evidence type="ECO:0000256" key="2">
    <source>
        <dbReference type="ARBA" id="ARBA00022670"/>
    </source>
</evidence>
<protein>
    <submittedName>
        <fullName evidence="8">M28 family peptidase</fullName>
    </submittedName>
</protein>
<dbReference type="GO" id="GO:0046872">
    <property type="term" value="F:metal ion binding"/>
    <property type="evidence" value="ECO:0007669"/>
    <property type="project" value="UniProtKB-KW"/>
</dbReference>
<dbReference type="InterPro" id="IPR007484">
    <property type="entry name" value="Peptidase_M28"/>
</dbReference>
<keyword evidence="2" id="KW-0645">Protease</keyword>
<evidence type="ECO:0000313" key="8">
    <source>
        <dbReference type="EMBL" id="WED67480.1"/>
    </source>
</evidence>
<feature type="domain" description="Peptidase M28" evidence="7">
    <location>
        <begin position="297"/>
        <end position="504"/>
    </location>
</feature>
<dbReference type="Gene3D" id="3.40.630.10">
    <property type="entry name" value="Zn peptidases"/>
    <property type="match status" value="1"/>
</dbReference>
<proteinExistence type="predicted"/>
<sequence length="551" mass="59794">MHNWFRLLALFSTLGAALPAAPKPSVERLHDIIATLSSDEFEGRSPGTAGEEKTVAYLNNAFVTMGLEPGNPDGSYLQDVGLVGIRSTTELNFTAGDTTLAPTLVNDYIAISKRVTAQISGKASEVVFLGYGVQAPEFDWDDFKGIDVRGKTIVVLVNDPPVPDLANPAILDEAMFNGRAMTYYGRYDYKYETASRLGAAACLIVHETGPAGYPFAVLTGSLGRENFALDTSDGNADRVGFEGWITRDFAEQLFAAGGHDFAALKAAAARPDFQPVPLGSTLDFSVANTNRHIASQNVIGLLPGRDASLRDEYVIYTAHWDHMGIDPRLTGDQVFNGAMDNASGTAVMLEVAQLFADLPADQRPRRSILFLAVTAEERGLLGSLYYAQNPLYPLPQTVANLNKDGANIYAPTRDIEIVGSGATTIEAVAAEIAAADGQFLLADSQPEKGFYYRSDHFSFAKVGVPAFYAKAGRLAIGQPEDFIDQKRAEYTAKHYHKVSDEISDAWNFDAIAQDVDFLFQLGRTIADADDRPEWLDGSEFKAVREASLQSR</sequence>
<dbReference type="EMBL" id="CP119075">
    <property type="protein sequence ID" value="WED67480.1"/>
    <property type="molecule type" value="Genomic_DNA"/>
</dbReference>
<dbReference type="PANTHER" id="PTHR12147:SF56">
    <property type="entry name" value="AMINOPEPTIDASE YDR415C-RELATED"/>
    <property type="match status" value="1"/>
</dbReference>
<evidence type="ECO:0000256" key="6">
    <source>
        <dbReference type="ARBA" id="ARBA00022833"/>
    </source>
</evidence>
<dbReference type="Pfam" id="PF04389">
    <property type="entry name" value="Peptidase_M28"/>
    <property type="match status" value="1"/>
</dbReference>
<dbReference type="InterPro" id="IPR045175">
    <property type="entry name" value="M28_fam"/>
</dbReference>
<keyword evidence="9" id="KW-1185">Reference proteome</keyword>
<dbReference type="GO" id="GO:0004177">
    <property type="term" value="F:aminopeptidase activity"/>
    <property type="evidence" value="ECO:0007669"/>
    <property type="project" value="UniProtKB-KW"/>
</dbReference>
<dbReference type="KEGG" id="slom:PXH66_11525"/>
<dbReference type="RefSeq" id="WP_330931635.1">
    <property type="nucleotide sequence ID" value="NZ_CP119075.1"/>
</dbReference>
<evidence type="ECO:0000256" key="4">
    <source>
        <dbReference type="ARBA" id="ARBA00022729"/>
    </source>
</evidence>
<dbReference type="GO" id="GO:0006508">
    <property type="term" value="P:proteolysis"/>
    <property type="evidence" value="ECO:0007669"/>
    <property type="project" value="UniProtKB-KW"/>
</dbReference>
<dbReference type="Gene3D" id="3.50.30.30">
    <property type="match status" value="1"/>
</dbReference>
<name>A0AAF0CSY9_9BACT</name>
<accession>A0AAF0CSY9</accession>
<dbReference type="Proteomes" id="UP001218638">
    <property type="component" value="Chromosome"/>
</dbReference>
<keyword evidence="3" id="KW-0479">Metal-binding</keyword>
<keyword evidence="1" id="KW-0031">Aminopeptidase</keyword>
<evidence type="ECO:0000256" key="1">
    <source>
        <dbReference type="ARBA" id="ARBA00022438"/>
    </source>
</evidence>
<reference evidence="8" key="1">
    <citation type="submission" date="2023-03" db="EMBL/GenBank/DDBJ databases">
        <title>Lomoglobus Profundus gen. nov., sp. nov., a novel member of the phylum Verrucomicrobia, isolated from deep-marine sediment of South China Sea.</title>
        <authorList>
            <person name="Ahmad T."/>
            <person name="Ishaq S.E."/>
            <person name="Wang F."/>
        </authorList>
    </citation>
    <scope>NUCLEOTIDE SEQUENCE</scope>
    <source>
        <strain evidence="8">LMO-M01</strain>
    </source>
</reference>
<evidence type="ECO:0000313" key="9">
    <source>
        <dbReference type="Proteomes" id="UP001218638"/>
    </source>
</evidence>
<evidence type="ECO:0000256" key="3">
    <source>
        <dbReference type="ARBA" id="ARBA00022723"/>
    </source>
</evidence>
<evidence type="ECO:0000259" key="7">
    <source>
        <dbReference type="Pfam" id="PF04389"/>
    </source>
</evidence>
<dbReference type="SUPFAM" id="SSF53187">
    <property type="entry name" value="Zn-dependent exopeptidases"/>
    <property type="match status" value="1"/>
</dbReference>
<keyword evidence="6" id="KW-0862">Zinc</keyword>